<dbReference type="InterPro" id="IPR001245">
    <property type="entry name" value="Ser-Thr/Tyr_kinase_cat_dom"/>
</dbReference>
<dbReference type="PROSITE" id="PS50011">
    <property type="entry name" value="PROTEIN_KINASE_DOM"/>
    <property type="match status" value="1"/>
</dbReference>
<sequence length="582" mass="65970">MTMLIWIAKFAALFMCLLSLREVELVTAGESDISCLKSLKNSLEDPLGMLSSWDFTNISEGFICRFPGIQCWNSQENKVSNIELSRMGLKGHFPSGLKNCASLIVLDISYNQISGPIPSDIDAILPYISFLDLSNNQLSGTIPPSIANCSFLNTLRLSVNQLSGQIPYEIGLMPRLRYFDVSYNMLTGPVPTFSFITDVSRFSNNSGLCDYPLEPCETSSESYDLSTFFRGLITGWAVSMSLVFFACLFFVPEIDVKKLFPEFTKKKSPLMNQQSLRQEADDLNDAMRIAEMEKYASRVSFAKLSEATGNFSPDRLIGIGRIGATYKATIPDGIFFAVKQLFRDEEHLYRRIASVILSLARLRHHRLVPLKAYCLNKNGFFLVYRYMKNGNLHEWLHQRRQGTEVEIMGYWPLRLKIAAGVAEGLAWLHRNRDISVVHGSICSKCILLDKHFEPKISNFWEAKFITKWDDSEEFEDDYKRDVYLFGIMLLEIITGKEPEELVSIMRDIVNRPSSSSSVLLPLPIDFELDEILADQGFEDEIVQCLELAKSCVSSNPSQRPSMVQVHATLAVFARMITYTDDL</sequence>
<dbReference type="GO" id="GO:0004672">
    <property type="term" value="F:protein kinase activity"/>
    <property type="evidence" value="ECO:0007669"/>
    <property type="project" value="InterPro"/>
</dbReference>
<dbReference type="InterPro" id="IPR011009">
    <property type="entry name" value="Kinase-like_dom_sf"/>
</dbReference>
<name>A0AAV1D8L4_OLDCO</name>
<dbReference type="Pfam" id="PF00560">
    <property type="entry name" value="LRR_1"/>
    <property type="match status" value="2"/>
</dbReference>
<keyword evidence="7" id="KW-0472">Membrane</keyword>
<keyword evidence="11" id="KW-1185">Reference proteome</keyword>
<dbReference type="GO" id="GO:0005524">
    <property type="term" value="F:ATP binding"/>
    <property type="evidence" value="ECO:0007669"/>
    <property type="project" value="InterPro"/>
</dbReference>
<dbReference type="PANTHER" id="PTHR48007">
    <property type="entry name" value="LEUCINE-RICH REPEAT RECEPTOR-LIKE PROTEIN KINASE PXC1"/>
    <property type="match status" value="1"/>
</dbReference>
<reference evidence="10" key="1">
    <citation type="submission" date="2023-03" db="EMBL/GenBank/DDBJ databases">
        <authorList>
            <person name="Julca I."/>
        </authorList>
    </citation>
    <scope>NUCLEOTIDE SEQUENCE</scope>
</reference>
<dbReference type="FunFam" id="3.80.10.10:FF:000400">
    <property type="entry name" value="Nuclear pore complex protein NUP107"/>
    <property type="match status" value="1"/>
</dbReference>
<dbReference type="InterPro" id="IPR046959">
    <property type="entry name" value="PRK1-6/SRF4-like"/>
</dbReference>
<evidence type="ECO:0000256" key="2">
    <source>
        <dbReference type="ARBA" id="ARBA00022614"/>
    </source>
</evidence>
<keyword evidence="2" id="KW-0433">Leucine-rich repeat</keyword>
<protein>
    <submittedName>
        <fullName evidence="10">OLC1v1002812C1</fullName>
    </submittedName>
</protein>
<dbReference type="Gene3D" id="1.10.510.10">
    <property type="entry name" value="Transferase(Phosphotransferase) domain 1"/>
    <property type="match status" value="1"/>
</dbReference>
<dbReference type="Gene3D" id="3.30.200.20">
    <property type="entry name" value="Phosphorylase Kinase, domain 1"/>
    <property type="match status" value="1"/>
</dbReference>
<evidence type="ECO:0000256" key="6">
    <source>
        <dbReference type="ARBA" id="ARBA00022989"/>
    </source>
</evidence>
<evidence type="ECO:0000256" key="7">
    <source>
        <dbReference type="ARBA" id="ARBA00023136"/>
    </source>
</evidence>
<organism evidence="10 11">
    <name type="scientific">Oldenlandia corymbosa var. corymbosa</name>
    <dbReference type="NCBI Taxonomy" id="529605"/>
    <lineage>
        <taxon>Eukaryota</taxon>
        <taxon>Viridiplantae</taxon>
        <taxon>Streptophyta</taxon>
        <taxon>Embryophyta</taxon>
        <taxon>Tracheophyta</taxon>
        <taxon>Spermatophyta</taxon>
        <taxon>Magnoliopsida</taxon>
        <taxon>eudicotyledons</taxon>
        <taxon>Gunneridae</taxon>
        <taxon>Pentapetalae</taxon>
        <taxon>asterids</taxon>
        <taxon>lamiids</taxon>
        <taxon>Gentianales</taxon>
        <taxon>Rubiaceae</taxon>
        <taxon>Rubioideae</taxon>
        <taxon>Spermacoceae</taxon>
        <taxon>Hedyotis-Oldenlandia complex</taxon>
        <taxon>Oldenlandia</taxon>
    </lineage>
</organism>
<feature type="domain" description="Protein kinase" evidence="9">
    <location>
        <begin position="311"/>
        <end position="569"/>
    </location>
</feature>
<evidence type="ECO:0000313" key="10">
    <source>
        <dbReference type="EMBL" id="CAI9104185.1"/>
    </source>
</evidence>
<dbReference type="Pfam" id="PF08263">
    <property type="entry name" value="LRRNT_2"/>
    <property type="match status" value="1"/>
</dbReference>
<dbReference type="PANTHER" id="PTHR48007:SF86">
    <property type="entry name" value="(WILD MALAYSIAN BANANA) HYPOTHETICAL PROTEIN"/>
    <property type="match status" value="1"/>
</dbReference>
<dbReference type="InterPro" id="IPR000719">
    <property type="entry name" value="Prot_kinase_dom"/>
</dbReference>
<evidence type="ECO:0000256" key="8">
    <source>
        <dbReference type="SAM" id="SignalP"/>
    </source>
</evidence>
<evidence type="ECO:0000256" key="4">
    <source>
        <dbReference type="ARBA" id="ARBA00022729"/>
    </source>
</evidence>
<keyword evidence="4 8" id="KW-0732">Signal</keyword>
<evidence type="ECO:0000256" key="5">
    <source>
        <dbReference type="ARBA" id="ARBA00022737"/>
    </source>
</evidence>
<dbReference type="Pfam" id="PF07714">
    <property type="entry name" value="PK_Tyr_Ser-Thr"/>
    <property type="match status" value="1"/>
</dbReference>
<proteinExistence type="predicted"/>
<comment type="subcellular location">
    <subcellularLocation>
        <location evidence="1">Membrane</location>
    </subcellularLocation>
</comment>
<feature type="signal peptide" evidence="8">
    <location>
        <begin position="1"/>
        <end position="28"/>
    </location>
</feature>
<evidence type="ECO:0000256" key="1">
    <source>
        <dbReference type="ARBA" id="ARBA00004370"/>
    </source>
</evidence>
<evidence type="ECO:0000313" key="11">
    <source>
        <dbReference type="Proteomes" id="UP001161247"/>
    </source>
</evidence>
<keyword evidence="6" id="KW-1133">Transmembrane helix</keyword>
<keyword evidence="3" id="KW-0812">Transmembrane</keyword>
<dbReference type="SUPFAM" id="SSF52058">
    <property type="entry name" value="L domain-like"/>
    <property type="match status" value="1"/>
</dbReference>
<keyword evidence="5" id="KW-0677">Repeat</keyword>
<dbReference type="GO" id="GO:0016020">
    <property type="term" value="C:membrane"/>
    <property type="evidence" value="ECO:0007669"/>
    <property type="project" value="UniProtKB-SubCell"/>
</dbReference>
<evidence type="ECO:0000256" key="3">
    <source>
        <dbReference type="ARBA" id="ARBA00022692"/>
    </source>
</evidence>
<feature type="chain" id="PRO_5043527557" evidence="8">
    <location>
        <begin position="29"/>
        <end position="582"/>
    </location>
</feature>
<accession>A0AAV1D8L4</accession>
<dbReference type="EMBL" id="OX459121">
    <property type="protein sequence ID" value="CAI9104185.1"/>
    <property type="molecule type" value="Genomic_DNA"/>
</dbReference>
<dbReference type="Gene3D" id="3.80.10.10">
    <property type="entry name" value="Ribonuclease Inhibitor"/>
    <property type="match status" value="1"/>
</dbReference>
<dbReference type="AlphaFoldDB" id="A0AAV1D8L4"/>
<dbReference type="InterPro" id="IPR032675">
    <property type="entry name" value="LRR_dom_sf"/>
</dbReference>
<evidence type="ECO:0000259" key="9">
    <source>
        <dbReference type="PROSITE" id="PS50011"/>
    </source>
</evidence>
<dbReference type="InterPro" id="IPR001611">
    <property type="entry name" value="Leu-rich_rpt"/>
</dbReference>
<dbReference type="InterPro" id="IPR013210">
    <property type="entry name" value="LRR_N_plant-typ"/>
</dbReference>
<gene>
    <name evidence="10" type="ORF">OLC1_LOCUS13163</name>
</gene>
<dbReference type="Proteomes" id="UP001161247">
    <property type="component" value="Chromosome 4"/>
</dbReference>
<dbReference type="SUPFAM" id="SSF56112">
    <property type="entry name" value="Protein kinase-like (PK-like)"/>
    <property type="match status" value="1"/>
</dbReference>